<dbReference type="RefSeq" id="WP_145068102.1">
    <property type="nucleotide sequence ID" value="NZ_CP036287.1"/>
</dbReference>
<organism evidence="3 4">
    <name type="scientific">Engelhardtia mirabilis</name>
    <dbReference type="NCBI Taxonomy" id="2528011"/>
    <lineage>
        <taxon>Bacteria</taxon>
        <taxon>Pseudomonadati</taxon>
        <taxon>Planctomycetota</taxon>
        <taxon>Planctomycetia</taxon>
        <taxon>Planctomycetia incertae sedis</taxon>
        <taxon>Engelhardtia</taxon>
    </lineage>
</organism>
<dbReference type="EMBL" id="CP036287">
    <property type="protein sequence ID" value="QDU68788.1"/>
    <property type="molecule type" value="Genomic_DNA"/>
</dbReference>
<protein>
    <recommendedName>
        <fullName evidence="5">SbsA Ig-like domain-containing protein</fullName>
    </recommendedName>
</protein>
<sequence length="1132" mass="118294" precursor="true">MITKLARRTASCGGVVSLAVLLGSTSCGGNAAAPDEGGLTANLQSQTGPASTMAAPGALDPQPGPMGSLIPKPGASSPLAGGAFILEPNKAGGAASLRLVEMAWGRLVDVYDTVLAPGVTQAQYERDPLDPDLYTMRLVLPDLVIGEGVRTAFESGQLLWELSTQPVLGEPRLRIGLDALAQPGLFAQRLDEVTVGLESVAPASVSPTALPDLSILPTSTVPRNAALTVRFDDLLDPATVLADSTVKVLVGDQLGVPFQARILPDPNYGGIANGQFAPTRLIVDFTITPEEQMTLPYVAAPNAVGLPAGDEASGVNVAIAFPTALAPAAGQFSLLTNLAGSSLDPGSSGPLDPTSPSFDVSWGLQSGGPNQPANGFLSDDIEPRVVGSQPVTIVSAAASNASLELRLILTSTATPCLFPPSRGDLLRVGDAYFVEVVEVLHYAGPNDIVVRVEVPFGVTPIAPADLAGAVARYETFWRPSLGVASAPCFVDFVPQVGQLPASVVDPDAQVLVRFNEAIDPASARPFDSFYVARSADIDASLAEPVAGSTVQPPLPGDLVLGDTLSSADLREVVFAPTLPLTHVAGQAEQYFFNLFSDELGGGVADLAGNTLFDPLPIVPFSLDPSAADQDTGGWVLRFNTVDEDQLPGLEVRGQVLFDLALGQVHPRPVQRFSAVIDRNQPVVGAMQAIPSGLQTPLSALGSKAHLLWRYMDAGFDVSQTDALFYDLDVEGLALAPIAGQVVSEVYPEFEISLGHGARLPDETVDPNFLLPKYPTSGFTLGGSFASNFLQDPLAGPTVVHPRSLGFAVSAGDVFQSATGTSMLPMPWNQGLAEGEKTFFNWRNTTVQTRGSTIGGNLVGAGVPTEKELMVQGASSPSPGDVFGNSIHDSLGVPTPVGIPTPGLPLLMEYRCYPTDAMGLNSFDVSIAVSSSPRPYFRAFSTGGQNTGGLLVAKDPDLEVFPSGGFNTNPAVAPLGASTAPRDPSVYLGQMDIVIRTSRAFTILMDAEQLPSIDLGQGAYAYTPVVEPAPQDQPVGTALVFAWRGADAASPSTYPAMYDAGRLDVFGEPIVGPINSGIPIAEEHQFPWADPTWHDDITGVAGRRFVQSRVTFVANTATDHTPVLDSYGLAFTR</sequence>
<keyword evidence="4" id="KW-1185">Reference proteome</keyword>
<dbReference type="PROSITE" id="PS51257">
    <property type="entry name" value="PROKAR_LIPOPROTEIN"/>
    <property type="match status" value="1"/>
</dbReference>
<evidence type="ECO:0000313" key="4">
    <source>
        <dbReference type="Proteomes" id="UP000316921"/>
    </source>
</evidence>
<dbReference type="Proteomes" id="UP000316921">
    <property type="component" value="Chromosome"/>
</dbReference>
<dbReference type="AlphaFoldDB" id="A0A518BP83"/>
<evidence type="ECO:0000313" key="3">
    <source>
        <dbReference type="EMBL" id="QDU68788.1"/>
    </source>
</evidence>
<evidence type="ECO:0000256" key="2">
    <source>
        <dbReference type="SAM" id="SignalP"/>
    </source>
</evidence>
<reference evidence="3 4" key="1">
    <citation type="submission" date="2019-02" db="EMBL/GenBank/DDBJ databases">
        <title>Deep-cultivation of Planctomycetes and their phenomic and genomic characterization uncovers novel biology.</title>
        <authorList>
            <person name="Wiegand S."/>
            <person name="Jogler M."/>
            <person name="Boedeker C."/>
            <person name="Pinto D."/>
            <person name="Vollmers J."/>
            <person name="Rivas-Marin E."/>
            <person name="Kohn T."/>
            <person name="Peeters S.H."/>
            <person name="Heuer A."/>
            <person name="Rast P."/>
            <person name="Oberbeckmann S."/>
            <person name="Bunk B."/>
            <person name="Jeske O."/>
            <person name="Meyerdierks A."/>
            <person name="Storesund J.E."/>
            <person name="Kallscheuer N."/>
            <person name="Luecker S."/>
            <person name="Lage O.M."/>
            <person name="Pohl T."/>
            <person name="Merkel B.J."/>
            <person name="Hornburger P."/>
            <person name="Mueller R.-W."/>
            <person name="Bruemmer F."/>
            <person name="Labrenz M."/>
            <person name="Spormann A.M."/>
            <person name="Op den Camp H."/>
            <person name="Overmann J."/>
            <person name="Amann R."/>
            <person name="Jetten M.S.M."/>
            <person name="Mascher T."/>
            <person name="Medema M.H."/>
            <person name="Devos D.P."/>
            <person name="Kaster A.-K."/>
            <person name="Ovreas L."/>
            <person name="Rohde M."/>
            <person name="Galperin M.Y."/>
            <person name="Jogler C."/>
        </authorList>
    </citation>
    <scope>NUCLEOTIDE SEQUENCE [LARGE SCALE GENOMIC DNA]</scope>
    <source>
        <strain evidence="3 4">Pla133</strain>
    </source>
</reference>
<evidence type="ECO:0000256" key="1">
    <source>
        <dbReference type="SAM" id="MobiDB-lite"/>
    </source>
</evidence>
<feature type="compositionally biased region" description="Polar residues" evidence="1">
    <location>
        <begin position="41"/>
        <end position="50"/>
    </location>
</feature>
<feature type="signal peptide" evidence="2">
    <location>
        <begin position="1"/>
        <end position="31"/>
    </location>
</feature>
<feature type="chain" id="PRO_5022101371" description="SbsA Ig-like domain-containing protein" evidence="2">
    <location>
        <begin position="32"/>
        <end position="1132"/>
    </location>
</feature>
<accession>A0A518BP83</accession>
<keyword evidence="2" id="KW-0732">Signal</keyword>
<name>A0A518BP83_9BACT</name>
<feature type="region of interest" description="Disordered" evidence="1">
    <location>
        <begin position="38"/>
        <end position="72"/>
    </location>
</feature>
<proteinExistence type="predicted"/>
<dbReference type="KEGG" id="pbap:Pla133_38910"/>
<evidence type="ECO:0008006" key="5">
    <source>
        <dbReference type="Google" id="ProtNLM"/>
    </source>
</evidence>
<gene>
    <name evidence="3" type="ORF">Pla133_38910</name>
</gene>